<evidence type="ECO:0000313" key="2">
    <source>
        <dbReference type="EMBL" id="AUT65043.1"/>
    </source>
</evidence>
<evidence type="ECO:0000256" key="1">
    <source>
        <dbReference type="SAM" id="MobiDB-lite"/>
    </source>
</evidence>
<evidence type="ECO:0000313" key="3">
    <source>
        <dbReference type="Proteomes" id="UP000243502"/>
    </source>
</evidence>
<organism evidence="2 3">
    <name type="scientific">Paraburkholderia terrae</name>
    <dbReference type="NCBI Taxonomy" id="311230"/>
    <lineage>
        <taxon>Bacteria</taxon>
        <taxon>Pseudomonadati</taxon>
        <taxon>Pseudomonadota</taxon>
        <taxon>Betaproteobacteria</taxon>
        <taxon>Burkholderiales</taxon>
        <taxon>Burkholderiaceae</taxon>
        <taxon>Paraburkholderia</taxon>
    </lineage>
</organism>
<accession>A0A2I8EZK5</accession>
<dbReference type="Proteomes" id="UP000243502">
    <property type="component" value="Chromosome 3"/>
</dbReference>
<dbReference type="EMBL" id="CP026113">
    <property type="protein sequence ID" value="AUT65043.1"/>
    <property type="molecule type" value="Genomic_DNA"/>
</dbReference>
<feature type="region of interest" description="Disordered" evidence="1">
    <location>
        <begin position="1"/>
        <end position="45"/>
    </location>
</feature>
<sequence>MDGSRSSAELEDQSAAESDHAKRVQVSGTTGPIRRGSSGKATHGLNPLVLAPPSDPGALISVNSAAFSAHGCKNDKYLTCMVGVGASIGYMGFVATEVGYLVSPLDAWRKALGSSKTRATTQFLSCLKTATTLLNMNVIEEARSLVRGRVPDELRCDGSGDRYISIDDLVDGDRYRALRRFMRLLAKALDDNNDFIHERMRSSLTPYVWIAHAIMDIYVSDKAFFEQYISVDHTWLKRVVERSFISEAIEQYMMNVTRYTPTPI</sequence>
<gene>
    <name evidence="2" type="ORF">C2L65_36255</name>
</gene>
<dbReference type="KEGG" id="pter:C2L65_36255"/>
<proteinExistence type="predicted"/>
<protein>
    <submittedName>
        <fullName evidence="2">Uncharacterized protein</fullName>
    </submittedName>
</protein>
<reference evidence="2 3" key="1">
    <citation type="submission" date="2018-01" db="EMBL/GenBank/DDBJ databases">
        <title>Species boundaries and ecological features among Paraburkholderia terrae DSMZ17804T, P. hospita DSMZ17164T and P. caribensis DSMZ13236T.</title>
        <authorList>
            <person name="Pratama A.A."/>
        </authorList>
    </citation>
    <scope>NUCLEOTIDE SEQUENCE [LARGE SCALE GENOMIC DNA]</scope>
    <source>
        <strain evidence="2 3">DSM 17804</strain>
    </source>
</reference>
<dbReference type="RefSeq" id="WP_042304838.1">
    <property type="nucleotide sequence ID" value="NZ_CP026113.1"/>
</dbReference>
<dbReference type="AlphaFoldDB" id="A0A2I8EZK5"/>
<name>A0A2I8EZK5_9BURK</name>